<keyword evidence="7" id="KW-1185">Reference proteome</keyword>
<gene>
    <name evidence="5 6" type="primary">tatC</name>
    <name evidence="6" type="ORF">V6617_09600</name>
</gene>
<evidence type="ECO:0000256" key="2">
    <source>
        <dbReference type="ARBA" id="ARBA00022692"/>
    </source>
</evidence>
<protein>
    <recommendedName>
        <fullName evidence="5">Sec-independent protein translocase protein TatC</fullName>
    </recommendedName>
</protein>
<sequence>MTEAQQKIAGSAPPKEDDLKASEAPLIEHLTELRTRLIYSIIALAVLFILCFFVADQIYGFLLGPFVAAAGSPEAVRLIYTAPQEFFFTKLSVALFSAIFLAFPIIASQIYAFVAPGLYKNERLAFLPYLVATPICFLVGAALVYYGVMPLALGFFLGMQQTDPSGVTIEMVTRVSEYLSLIMTLLLAFGVCFQLPVILTLLAQIGLIGVDNLKAWRKYAIVAIIVIAAFLTPPDPISQIGLAIPLLLLYELSVFAVRIVEKRRLEREAQLAKDLED</sequence>
<evidence type="ECO:0000256" key="5">
    <source>
        <dbReference type="HAMAP-Rule" id="MF_00902"/>
    </source>
</evidence>
<name>A0ABZ2HWE9_9HYPH</name>
<keyword evidence="5" id="KW-0813">Transport</keyword>
<dbReference type="PANTHER" id="PTHR30371">
    <property type="entry name" value="SEC-INDEPENDENT PROTEIN TRANSLOCASE PROTEIN TATC"/>
    <property type="match status" value="1"/>
</dbReference>
<reference evidence="6 7" key="1">
    <citation type="submission" date="2024-02" db="EMBL/GenBank/DDBJ databases">
        <title>Complete genome sequence of Pelagibacterium nitratireducens ZH15.</title>
        <authorList>
            <person name="Zhao L.H."/>
        </authorList>
    </citation>
    <scope>NUCLEOTIDE SEQUENCE [LARGE SCALE GENOMIC DNA]</scope>
    <source>
        <strain evidence="6 7">ZH15</strain>
    </source>
</reference>
<comment type="subunit">
    <text evidence="5">The Tat system comprises two distinct complexes: a TatABC complex, containing multiple copies of TatA, TatB and TatC subunits, and a separate TatA complex, containing only TatA subunits. Substrates initially bind to the TatABC complex, which probably triggers association of the separate TatA complex to form the active translocon.</text>
</comment>
<dbReference type="InterPro" id="IPR002033">
    <property type="entry name" value="TatC"/>
</dbReference>
<dbReference type="PANTHER" id="PTHR30371:SF0">
    <property type="entry name" value="SEC-INDEPENDENT PROTEIN TRANSLOCASE PROTEIN TATC, CHLOROPLASTIC-RELATED"/>
    <property type="match status" value="1"/>
</dbReference>
<dbReference type="NCBIfam" id="TIGR00945">
    <property type="entry name" value="tatC"/>
    <property type="match status" value="1"/>
</dbReference>
<evidence type="ECO:0000313" key="7">
    <source>
        <dbReference type="Proteomes" id="UP001369958"/>
    </source>
</evidence>
<comment type="subcellular location">
    <subcellularLocation>
        <location evidence="5">Cell membrane</location>
        <topology evidence="5">Multi-pass membrane protein</topology>
    </subcellularLocation>
    <subcellularLocation>
        <location evidence="1">Membrane</location>
        <topology evidence="1">Multi-pass membrane protein</topology>
    </subcellularLocation>
</comment>
<keyword evidence="5" id="KW-1003">Cell membrane</keyword>
<dbReference type="EMBL" id="CP146275">
    <property type="protein sequence ID" value="WWT31295.1"/>
    <property type="molecule type" value="Genomic_DNA"/>
</dbReference>
<dbReference type="RefSeq" id="WP_338606766.1">
    <property type="nucleotide sequence ID" value="NZ_CP146275.1"/>
</dbReference>
<feature type="transmembrane region" description="Helical" evidence="5">
    <location>
        <begin position="93"/>
        <end position="114"/>
    </location>
</feature>
<feature type="transmembrane region" description="Helical" evidence="5">
    <location>
        <begin position="237"/>
        <end position="257"/>
    </location>
</feature>
<feature type="transmembrane region" description="Helical" evidence="5">
    <location>
        <begin position="126"/>
        <end position="158"/>
    </location>
</feature>
<dbReference type="InterPro" id="IPR019820">
    <property type="entry name" value="Sec-indep_translocase_CS"/>
</dbReference>
<organism evidence="6 7">
    <name type="scientific">Pelagibacterium nitratireducens</name>
    <dbReference type="NCBI Taxonomy" id="1046114"/>
    <lineage>
        <taxon>Bacteria</taxon>
        <taxon>Pseudomonadati</taxon>
        <taxon>Pseudomonadota</taxon>
        <taxon>Alphaproteobacteria</taxon>
        <taxon>Hyphomicrobiales</taxon>
        <taxon>Devosiaceae</taxon>
        <taxon>Pelagibacterium</taxon>
    </lineage>
</organism>
<dbReference type="Pfam" id="PF00902">
    <property type="entry name" value="TatC"/>
    <property type="match status" value="1"/>
</dbReference>
<keyword evidence="2 5" id="KW-0812">Transmembrane</keyword>
<dbReference type="PRINTS" id="PR01840">
    <property type="entry name" value="TATCFAMILY"/>
</dbReference>
<dbReference type="Proteomes" id="UP001369958">
    <property type="component" value="Chromosome"/>
</dbReference>
<evidence type="ECO:0000313" key="6">
    <source>
        <dbReference type="EMBL" id="WWT31295.1"/>
    </source>
</evidence>
<proteinExistence type="inferred from homology"/>
<keyword evidence="5" id="KW-0811">Translocation</keyword>
<feature type="transmembrane region" description="Helical" evidence="5">
    <location>
        <begin position="215"/>
        <end position="231"/>
    </location>
</feature>
<evidence type="ECO:0000256" key="4">
    <source>
        <dbReference type="ARBA" id="ARBA00023136"/>
    </source>
</evidence>
<feature type="transmembrane region" description="Helical" evidence="5">
    <location>
        <begin position="37"/>
        <end position="55"/>
    </location>
</feature>
<comment type="function">
    <text evidence="5">Part of the twin-arginine translocation (Tat) system that transports large folded proteins containing a characteristic twin-arginine motif in their signal peptide across membranes. Together with TatB, TatC is part of a receptor directly interacting with Tat signal peptides.</text>
</comment>
<evidence type="ECO:0000256" key="3">
    <source>
        <dbReference type="ARBA" id="ARBA00022989"/>
    </source>
</evidence>
<feature type="transmembrane region" description="Helical" evidence="5">
    <location>
        <begin position="178"/>
        <end position="203"/>
    </location>
</feature>
<dbReference type="PROSITE" id="PS01218">
    <property type="entry name" value="TATC"/>
    <property type="match status" value="1"/>
</dbReference>
<keyword evidence="5" id="KW-0653">Protein transport</keyword>
<keyword evidence="3 5" id="KW-1133">Transmembrane helix</keyword>
<accession>A0ABZ2HWE9</accession>
<evidence type="ECO:0000256" key="1">
    <source>
        <dbReference type="ARBA" id="ARBA00004141"/>
    </source>
</evidence>
<comment type="similarity">
    <text evidence="5">Belongs to the TatC family.</text>
</comment>
<dbReference type="HAMAP" id="MF_00902">
    <property type="entry name" value="TatC"/>
    <property type="match status" value="1"/>
</dbReference>
<keyword evidence="4 5" id="KW-0472">Membrane</keyword>